<name>A0A2G9RX07_AQUCT</name>
<protein>
    <submittedName>
        <fullName evidence="1">Uncharacterized protein</fullName>
    </submittedName>
</protein>
<reference evidence="2" key="1">
    <citation type="journal article" date="2017" name="Nat. Commun.">
        <title>The North American bullfrog draft genome provides insight into hormonal regulation of long noncoding RNA.</title>
        <authorList>
            <person name="Hammond S.A."/>
            <person name="Warren R.L."/>
            <person name="Vandervalk B.P."/>
            <person name="Kucuk E."/>
            <person name="Khan H."/>
            <person name="Gibb E.A."/>
            <person name="Pandoh P."/>
            <person name="Kirk H."/>
            <person name="Zhao Y."/>
            <person name="Jones M."/>
            <person name="Mungall A.J."/>
            <person name="Coope R."/>
            <person name="Pleasance S."/>
            <person name="Moore R.A."/>
            <person name="Holt R.A."/>
            <person name="Round J.M."/>
            <person name="Ohora S."/>
            <person name="Walle B.V."/>
            <person name="Veldhoen N."/>
            <person name="Helbing C.C."/>
            <person name="Birol I."/>
        </authorList>
    </citation>
    <scope>NUCLEOTIDE SEQUENCE [LARGE SCALE GENOMIC DNA]</scope>
</reference>
<keyword evidence="2" id="KW-1185">Reference proteome</keyword>
<organism evidence="1 2">
    <name type="scientific">Aquarana catesbeiana</name>
    <name type="common">American bullfrog</name>
    <name type="synonym">Rana catesbeiana</name>
    <dbReference type="NCBI Taxonomy" id="8400"/>
    <lineage>
        <taxon>Eukaryota</taxon>
        <taxon>Metazoa</taxon>
        <taxon>Chordata</taxon>
        <taxon>Craniata</taxon>
        <taxon>Vertebrata</taxon>
        <taxon>Euteleostomi</taxon>
        <taxon>Amphibia</taxon>
        <taxon>Batrachia</taxon>
        <taxon>Anura</taxon>
        <taxon>Neobatrachia</taxon>
        <taxon>Ranoidea</taxon>
        <taxon>Ranidae</taxon>
        <taxon>Aquarana</taxon>
    </lineage>
</organism>
<accession>A0A2G9RX07</accession>
<dbReference type="AlphaFoldDB" id="A0A2G9RX07"/>
<proteinExistence type="predicted"/>
<dbReference type="Proteomes" id="UP000228934">
    <property type="component" value="Unassembled WGS sequence"/>
</dbReference>
<sequence length="38" mass="4122">MYVFCGCNPFLATLVGERKGLHPKNTSIDSPMMGDSTC</sequence>
<evidence type="ECO:0000313" key="1">
    <source>
        <dbReference type="EMBL" id="PIO32450.1"/>
    </source>
</evidence>
<gene>
    <name evidence="1" type="ORF">AB205_0078310</name>
</gene>
<dbReference type="EMBL" id="KV931086">
    <property type="protein sequence ID" value="PIO32450.1"/>
    <property type="molecule type" value="Genomic_DNA"/>
</dbReference>
<evidence type="ECO:0000313" key="2">
    <source>
        <dbReference type="Proteomes" id="UP000228934"/>
    </source>
</evidence>